<feature type="chain" id="PRO_5047298196" evidence="3">
    <location>
        <begin position="30"/>
        <end position="659"/>
    </location>
</feature>
<sequence>MNAFTRAARLAIPVAAAAALATAAQPAHAASTALVSAPDASFALGVPAAIHTFEVDISGDGRRAVFRTSSAGLVPGVTDTTTDHVYVRDTETGATALVTVALGGAPGNGPSFHPRISEDGRYVAFYSRATDLIADDTNGADDVFVRDLVAGTTTRVSVADDGGQLTGSSFSPAISANGRKVAFTSRNPTAAPGNGGTQDVYLRDLVAGTTTRLSATLDGAATDDVSTSTSLNGDGRYAVFQSRATNLVPGDGRRRLGIYLRDVTAGTTTRISITSTGAQIASAATAASISADGRRVSFQAAGPAVVAGDDDRYVDVFVRDLASGQIIRVSRPGAGTINGGSSNASLSADGNTVVFSSEASTLVEGDTNGKRDVFVRDLAADTLERVSVTPDGGESALDSDVPTGGGAHLLSGDGRHVAFLSYSRALVPGDGSGAQQAYLRDRHTDAPAPEPEPEPEPTSPTPQQPAPGPSATPTPVTPAAASSAAKRLRSGTMWIRLRGAERALRGLRGQRVTIAAVGAAKRTGGLLTLPVERGTVTTKVATANLGGELTLKARSGGRTRTLRLLRPQLRADTRVARITAVAGGLRRQLFTLDRSAVTFDRERGRAAVEQSTLRLTPAAARLIRSSLRLARSLPAGTFGRITLDARATVPAAPATPGAP</sequence>
<reference evidence="5" key="1">
    <citation type="submission" date="2023-07" db="EMBL/GenBank/DDBJ databases">
        <title>Conexibacter stalactiti sp. nov., isolated from stalactites in a lava cave and emended description of the genus Conexibacter.</title>
        <authorList>
            <person name="Lee S.D."/>
        </authorList>
    </citation>
    <scope>NUCLEOTIDE SEQUENCE [LARGE SCALE GENOMIC DNA]</scope>
    <source>
        <strain evidence="5">KCTC 39840</strain>
    </source>
</reference>
<name>A0ABU4HX35_9ACTN</name>
<feature type="region of interest" description="Disordered" evidence="2">
    <location>
        <begin position="444"/>
        <end position="487"/>
    </location>
</feature>
<feature type="region of interest" description="Disordered" evidence="2">
    <location>
        <begin position="385"/>
        <end position="409"/>
    </location>
</feature>
<comment type="similarity">
    <text evidence="1">Belongs to the TolB family.</text>
</comment>
<keyword evidence="5" id="KW-1185">Reference proteome</keyword>
<evidence type="ECO:0000256" key="2">
    <source>
        <dbReference type="SAM" id="MobiDB-lite"/>
    </source>
</evidence>
<dbReference type="PANTHER" id="PTHR36842">
    <property type="entry name" value="PROTEIN TOLB HOMOLOG"/>
    <property type="match status" value="1"/>
</dbReference>
<dbReference type="Gene3D" id="2.120.10.30">
    <property type="entry name" value="TolB, C-terminal domain"/>
    <property type="match status" value="1"/>
</dbReference>
<evidence type="ECO:0000256" key="1">
    <source>
        <dbReference type="ARBA" id="ARBA00009820"/>
    </source>
</evidence>
<evidence type="ECO:0000256" key="3">
    <source>
        <dbReference type="SAM" id="SignalP"/>
    </source>
</evidence>
<dbReference type="Pfam" id="PF07676">
    <property type="entry name" value="PD40"/>
    <property type="match status" value="3"/>
</dbReference>
<organism evidence="4 5">
    <name type="scientific">Conexibacter stalactiti</name>
    <dbReference type="NCBI Taxonomy" id="1940611"/>
    <lineage>
        <taxon>Bacteria</taxon>
        <taxon>Bacillati</taxon>
        <taxon>Actinomycetota</taxon>
        <taxon>Thermoleophilia</taxon>
        <taxon>Solirubrobacterales</taxon>
        <taxon>Conexibacteraceae</taxon>
        <taxon>Conexibacter</taxon>
    </lineage>
</organism>
<dbReference type="EMBL" id="JAWSTH010000102">
    <property type="protein sequence ID" value="MDW5597778.1"/>
    <property type="molecule type" value="Genomic_DNA"/>
</dbReference>
<dbReference type="SUPFAM" id="SSF82171">
    <property type="entry name" value="DPP6 N-terminal domain-like"/>
    <property type="match status" value="1"/>
</dbReference>
<comment type="caution">
    <text evidence="4">The sequence shown here is derived from an EMBL/GenBank/DDBJ whole genome shotgun (WGS) entry which is preliminary data.</text>
</comment>
<feature type="signal peptide" evidence="3">
    <location>
        <begin position="1"/>
        <end position="29"/>
    </location>
</feature>
<accession>A0ABU4HX35</accession>
<gene>
    <name evidence="4" type="ORF">R7226_25725</name>
</gene>
<dbReference type="Proteomes" id="UP001284601">
    <property type="component" value="Unassembled WGS sequence"/>
</dbReference>
<dbReference type="InterPro" id="IPR011659">
    <property type="entry name" value="WD40"/>
</dbReference>
<proteinExistence type="inferred from homology"/>
<feature type="compositionally biased region" description="Pro residues" evidence="2">
    <location>
        <begin position="456"/>
        <end position="476"/>
    </location>
</feature>
<evidence type="ECO:0000313" key="4">
    <source>
        <dbReference type="EMBL" id="MDW5597778.1"/>
    </source>
</evidence>
<dbReference type="PANTHER" id="PTHR36842:SF1">
    <property type="entry name" value="PROTEIN TOLB"/>
    <property type="match status" value="1"/>
</dbReference>
<dbReference type="RefSeq" id="WP_318600246.1">
    <property type="nucleotide sequence ID" value="NZ_JAWSTH010000102.1"/>
</dbReference>
<feature type="non-terminal residue" evidence="4">
    <location>
        <position position="659"/>
    </location>
</feature>
<protein>
    <submittedName>
        <fullName evidence="4">Uncharacterized protein</fullName>
    </submittedName>
</protein>
<keyword evidence="3" id="KW-0732">Signal</keyword>
<evidence type="ECO:0000313" key="5">
    <source>
        <dbReference type="Proteomes" id="UP001284601"/>
    </source>
</evidence>
<dbReference type="InterPro" id="IPR011042">
    <property type="entry name" value="6-blade_b-propeller_TolB-like"/>
</dbReference>